<dbReference type="EMBL" id="KZ501875">
    <property type="protein sequence ID" value="PKU87409.1"/>
    <property type="molecule type" value="Genomic_DNA"/>
</dbReference>
<dbReference type="AlphaFoldDB" id="A0A2I0XHN1"/>
<accession>A0A2I0XHN1</accession>
<name>A0A2I0XHN1_9ASPA</name>
<reference evidence="1 2" key="2">
    <citation type="journal article" date="2017" name="Nature">
        <title>The Apostasia genome and the evolution of orchids.</title>
        <authorList>
            <person name="Zhang G.Q."/>
            <person name="Liu K.W."/>
            <person name="Li Z."/>
            <person name="Lohaus R."/>
            <person name="Hsiao Y.Y."/>
            <person name="Niu S.C."/>
            <person name="Wang J.Y."/>
            <person name="Lin Y.C."/>
            <person name="Xu Q."/>
            <person name="Chen L.J."/>
            <person name="Yoshida K."/>
            <person name="Fujiwara S."/>
            <person name="Wang Z.W."/>
            <person name="Zhang Y.Q."/>
            <person name="Mitsuda N."/>
            <person name="Wang M."/>
            <person name="Liu G.H."/>
            <person name="Pecoraro L."/>
            <person name="Huang H.X."/>
            <person name="Xiao X.J."/>
            <person name="Lin M."/>
            <person name="Wu X.Y."/>
            <person name="Wu W.L."/>
            <person name="Chen Y.Y."/>
            <person name="Chang S.B."/>
            <person name="Sakamoto S."/>
            <person name="Ohme-Takagi M."/>
            <person name="Yagi M."/>
            <person name="Zeng S.J."/>
            <person name="Shen C.Y."/>
            <person name="Yeh C.M."/>
            <person name="Luo Y.B."/>
            <person name="Tsai W.C."/>
            <person name="Van de Peer Y."/>
            <person name="Liu Z.J."/>
        </authorList>
    </citation>
    <scope>NUCLEOTIDE SEQUENCE [LARGE SCALE GENOMIC DNA]</scope>
    <source>
        <tissue evidence="1">The whole plant</tissue>
    </source>
</reference>
<organism evidence="1 2">
    <name type="scientific">Dendrobium catenatum</name>
    <dbReference type="NCBI Taxonomy" id="906689"/>
    <lineage>
        <taxon>Eukaryota</taxon>
        <taxon>Viridiplantae</taxon>
        <taxon>Streptophyta</taxon>
        <taxon>Embryophyta</taxon>
        <taxon>Tracheophyta</taxon>
        <taxon>Spermatophyta</taxon>
        <taxon>Magnoliopsida</taxon>
        <taxon>Liliopsida</taxon>
        <taxon>Asparagales</taxon>
        <taxon>Orchidaceae</taxon>
        <taxon>Epidendroideae</taxon>
        <taxon>Malaxideae</taxon>
        <taxon>Dendrobiinae</taxon>
        <taxon>Dendrobium</taxon>
    </lineage>
</organism>
<keyword evidence="2" id="KW-1185">Reference proteome</keyword>
<dbReference type="Proteomes" id="UP000233837">
    <property type="component" value="Unassembled WGS sequence"/>
</dbReference>
<evidence type="ECO:0000313" key="1">
    <source>
        <dbReference type="EMBL" id="PKU87409.1"/>
    </source>
</evidence>
<sequence>MLLSTPHRFTTLWRKSLVASSAVQSMGTTMKLAYLLNLSTTTSILPYHFDFGRLEMSSKRLSHDLRGMDSGSNNPPSCC</sequence>
<evidence type="ECO:0000313" key="2">
    <source>
        <dbReference type="Proteomes" id="UP000233837"/>
    </source>
</evidence>
<proteinExistence type="predicted"/>
<reference evidence="1 2" key="1">
    <citation type="journal article" date="2016" name="Sci. Rep.">
        <title>The Dendrobium catenatum Lindl. genome sequence provides insights into polysaccharide synthase, floral development and adaptive evolution.</title>
        <authorList>
            <person name="Zhang G.Q."/>
            <person name="Xu Q."/>
            <person name="Bian C."/>
            <person name="Tsai W.C."/>
            <person name="Yeh C.M."/>
            <person name="Liu K.W."/>
            <person name="Yoshida K."/>
            <person name="Zhang L.S."/>
            <person name="Chang S.B."/>
            <person name="Chen F."/>
            <person name="Shi Y."/>
            <person name="Su Y.Y."/>
            <person name="Zhang Y.Q."/>
            <person name="Chen L.J."/>
            <person name="Yin Y."/>
            <person name="Lin M."/>
            <person name="Huang H."/>
            <person name="Deng H."/>
            <person name="Wang Z.W."/>
            <person name="Zhu S.L."/>
            <person name="Zhao X."/>
            <person name="Deng C."/>
            <person name="Niu S.C."/>
            <person name="Huang J."/>
            <person name="Wang M."/>
            <person name="Liu G.H."/>
            <person name="Yang H.J."/>
            <person name="Xiao X.J."/>
            <person name="Hsiao Y.Y."/>
            <person name="Wu W.L."/>
            <person name="Chen Y.Y."/>
            <person name="Mitsuda N."/>
            <person name="Ohme-Takagi M."/>
            <person name="Luo Y.B."/>
            <person name="Van de Peer Y."/>
            <person name="Liu Z.J."/>
        </authorList>
    </citation>
    <scope>NUCLEOTIDE SEQUENCE [LARGE SCALE GENOMIC DNA]</scope>
    <source>
        <tissue evidence="1">The whole plant</tissue>
    </source>
</reference>
<protein>
    <submittedName>
        <fullName evidence="1">Uncharacterized protein</fullName>
    </submittedName>
</protein>
<gene>
    <name evidence="1" type="ORF">MA16_Dca008505</name>
</gene>